<feature type="compositionally biased region" description="Low complexity" evidence="1">
    <location>
        <begin position="972"/>
        <end position="987"/>
    </location>
</feature>
<dbReference type="PROSITE" id="PS50245">
    <property type="entry name" value="CAP_GLY_2"/>
    <property type="match status" value="1"/>
</dbReference>
<dbReference type="Proteomes" id="UP000053477">
    <property type="component" value="Unassembled WGS sequence"/>
</dbReference>
<evidence type="ECO:0000259" key="3">
    <source>
        <dbReference type="PROSITE" id="PS50245"/>
    </source>
</evidence>
<name>A0A0H2RP09_9AGAM</name>
<feature type="compositionally biased region" description="Low complexity" evidence="1">
    <location>
        <begin position="863"/>
        <end position="874"/>
    </location>
</feature>
<feature type="compositionally biased region" description="Low complexity" evidence="1">
    <location>
        <begin position="644"/>
        <end position="675"/>
    </location>
</feature>
<feature type="domain" description="CAP-Gly" evidence="3">
    <location>
        <begin position="1051"/>
        <end position="1159"/>
    </location>
</feature>
<dbReference type="SUPFAM" id="SSF54695">
    <property type="entry name" value="POZ domain"/>
    <property type="match status" value="1"/>
</dbReference>
<feature type="compositionally biased region" description="Pro residues" evidence="1">
    <location>
        <begin position="1"/>
        <end position="12"/>
    </location>
</feature>
<dbReference type="InParanoid" id="A0A0H2RP09"/>
<evidence type="ECO:0000313" key="5">
    <source>
        <dbReference type="Proteomes" id="UP000053477"/>
    </source>
</evidence>
<proteinExistence type="predicted"/>
<feature type="compositionally biased region" description="Low complexity" evidence="1">
    <location>
        <begin position="790"/>
        <end position="813"/>
    </location>
</feature>
<dbReference type="AlphaFoldDB" id="A0A0H2RP09"/>
<evidence type="ECO:0000256" key="1">
    <source>
        <dbReference type="SAM" id="MobiDB-lite"/>
    </source>
</evidence>
<sequence>MVAPSGQPPARPPALQEASSNSTTVWQDDLTALFKHAKDRFPDVVWDVVDEEAEDDENNDAEVWGHKAIVYARAPPTFQARYFSFRPAPIASPTPYSASPTPSLPAQSALSLSLGIDYPASFRSASPFRSSSPAPSSIMGTLLRLPISHNPSLFTNELEYLYTGKGIGDAFNFLFDASERRDEEDTEEGKVDKLRKDLVFMWRSRLYSDVRIELQGPISSSGDEETTAVFSSHRFLLASRSPYFYDQLITYGAPRMLSNEPITIKLHSPPFTPPSLHFTLGFMYTGTLNFSNRTYDLDTGFHILKSATYLQLQTLYDEIQARLVQEMLHGLFHAFLEFAEYERITGGKWGTGGCRCRQCARRAPRTLEFAVQPDVQNIYLERGARRALVGLFGEGWVTPEFATLPQKTKDGLLKGLAKRTVPINVFALLFAAHTAMSKLNAVMDAWADSTREMVLSARKVIDDTLCNQVEVCFEQPDWIELMEADGGRFEDGEHVEWIMDAVRRGLAQKNAGLVYQTLVSSILLRPHPTEAGETLLSSVSHIRVQVEQTRMDVLRWLRHRWLGVRQEGGFEGLEGWALKEISYEIDVPIEELSSPHTTTPARASVAGKAPRLSLNKVDDSDTTSIRSLRPSVVQKTVTRGDRNVSSSGASVRSVARSTVSTASRASRASTASAATFKSKATLADRTSRAESDMFVDVNPAAASTSSLNSSAMEVDVPNAPGQTTSPARDTASVASSRRTGVGPRNPRASVAGSTRPKSNAPSVSSVRSKASTSTARKSTAGESLRPKQPSPASRPTSSASVSTRSEASTTSTTFKTARESVARSRRLSTASTQSTVSTRSALSPRPSAPPLPSQSPRRRRPSDASSVASSVATSKARKVSTPAAQSDKPLLTVKKTPSSTSVRSTTSTASKRTPVKKAPPPEKPPKRSPSRPLPKVPSKENLPPDVPENTSSTLTVKGDPRTGALLRVDDASTSSSGKSDGGSSSRGTVRRKESNDTITIASIPAVVAPPVPPLPKEPDPLHPRGATLDIGIPCIISSKRKRFRAFARYIGEVEGENGPWVGVEVPVGDEWVEDTIDGRPWNDGTWGGIRYFDVGASPEWAEDERMNRRRRVGTDWVNGLKGSKREGDQLNFDRKKRFRSASPSVSDVSTAEYRGLFVRPQQVLYVVDAVGSDI</sequence>
<feature type="region of interest" description="Disordered" evidence="1">
    <location>
        <begin position="633"/>
        <end position="688"/>
    </location>
</feature>
<reference evidence="4 5" key="1">
    <citation type="submission" date="2015-04" db="EMBL/GenBank/DDBJ databases">
        <title>Complete genome sequence of Schizopora paradoxa KUC8140, a cosmopolitan wood degrader in East Asia.</title>
        <authorList>
            <consortium name="DOE Joint Genome Institute"/>
            <person name="Min B."/>
            <person name="Park H."/>
            <person name="Jang Y."/>
            <person name="Kim J.-J."/>
            <person name="Kim K.H."/>
            <person name="Pangilinan J."/>
            <person name="Lipzen A."/>
            <person name="Riley R."/>
            <person name="Grigoriev I.V."/>
            <person name="Spatafora J.W."/>
            <person name="Choi I.-G."/>
        </authorList>
    </citation>
    <scope>NUCLEOTIDE SEQUENCE [LARGE SCALE GENOMIC DNA]</scope>
    <source>
        <strain evidence="4 5">KUC8140</strain>
    </source>
</reference>
<feature type="compositionally biased region" description="Polar residues" evidence="1">
    <location>
        <begin position="720"/>
        <end position="738"/>
    </location>
</feature>
<dbReference type="STRING" id="27342.A0A0H2RP09"/>
<evidence type="ECO:0000313" key="4">
    <source>
        <dbReference type="EMBL" id="KLO13715.1"/>
    </source>
</evidence>
<organism evidence="4 5">
    <name type="scientific">Schizopora paradoxa</name>
    <dbReference type="NCBI Taxonomy" id="27342"/>
    <lineage>
        <taxon>Eukaryota</taxon>
        <taxon>Fungi</taxon>
        <taxon>Dikarya</taxon>
        <taxon>Basidiomycota</taxon>
        <taxon>Agaricomycotina</taxon>
        <taxon>Agaricomycetes</taxon>
        <taxon>Hymenochaetales</taxon>
        <taxon>Schizoporaceae</taxon>
        <taxon>Schizopora</taxon>
    </lineage>
</organism>
<dbReference type="Pfam" id="PF00651">
    <property type="entry name" value="BTB"/>
    <property type="match status" value="1"/>
</dbReference>
<dbReference type="SMART" id="SM00225">
    <property type="entry name" value="BTB"/>
    <property type="match status" value="1"/>
</dbReference>
<dbReference type="InterPro" id="IPR000210">
    <property type="entry name" value="BTB/POZ_dom"/>
</dbReference>
<feature type="compositionally biased region" description="Low complexity" evidence="1">
    <location>
        <begin position="762"/>
        <end position="780"/>
    </location>
</feature>
<evidence type="ECO:0008006" key="6">
    <source>
        <dbReference type="Google" id="ProtNLM"/>
    </source>
</evidence>
<dbReference type="Gene3D" id="2.30.30.190">
    <property type="entry name" value="CAP Gly-rich-like domain"/>
    <property type="match status" value="1"/>
</dbReference>
<gene>
    <name evidence="4" type="ORF">SCHPADRAFT_903915</name>
</gene>
<evidence type="ECO:0000259" key="2">
    <source>
        <dbReference type="PROSITE" id="PS50097"/>
    </source>
</evidence>
<feature type="compositionally biased region" description="Polar residues" evidence="1">
    <location>
        <begin position="751"/>
        <end position="761"/>
    </location>
</feature>
<dbReference type="EMBL" id="KQ085955">
    <property type="protein sequence ID" value="KLO13715.1"/>
    <property type="molecule type" value="Genomic_DNA"/>
</dbReference>
<keyword evidence="5" id="KW-1185">Reference proteome</keyword>
<dbReference type="CDD" id="cd18186">
    <property type="entry name" value="BTB_POZ_ZBTB_KLHL-like"/>
    <property type="match status" value="1"/>
</dbReference>
<feature type="region of interest" description="Disordered" evidence="1">
    <location>
        <begin position="1"/>
        <end position="23"/>
    </location>
</feature>
<feature type="domain" description="BTB" evidence="2">
    <location>
        <begin position="208"/>
        <end position="292"/>
    </location>
</feature>
<dbReference type="PANTHER" id="PTHR22427:SF7">
    <property type="entry name" value="GH15728P"/>
    <property type="match status" value="1"/>
</dbReference>
<dbReference type="PROSITE" id="PS50097">
    <property type="entry name" value="BTB"/>
    <property type="match status" value="1"/>
</dbReference>
<protein>
    <recommendedName>
        <fullName evidence="6">BTB domain-containing protein</fullName>
    </recommendedName>
</protein>
<dbReference type="InterPro" id="IPR011333">
    <property type="entry name" value="SKP1/BTB/POZ_sf"/>
</dbReference>
<feature type="region of interest" description="Disordered" evidence="1">
    <location>
        <begin position="704"/>
        <end position="1019"/>
    </location>
</feature>
<dbReference type="OrthoDB" id="2130750at2759"/>
<dbReference type="PANTHER" id="PTHR22427">
    <property type="entry name" value="GH15728P"/>
    <property type="match status" value="1"/>
</dbReference>
<feature type="compositionally biased region" description="Polar residues" evidence="1">
    <location>
        <begin position="827"/>
        <end position="836"/>
    </location>
</feature>
<accession>A0A0H2RP09</accession>
<dbReference type="InterPro" id="IPR000938">
    <property type="entry name" value="CAP-Gly_domain"/>
</dbReference>
<feature type="compositionally biased region" description="Low complexity" evidence="1">
    <location>
        <begin position="892"/>
        <end position="912"/>
    </location>
</feature>
<dbReference type="Pfam" id="PF01302">
    <property type="entry name" value="CAP_GLY"/>
    <property type="match status" value="1"/>
</dbReference>
<dbReference type="Gene3D" id="3.30.710.10">
    <property type="entry name" value="Potassium Channel Kv1.1, Chain A"/>
    <property type="match status" value="1"/>
</dbReference>
<dbReference type="SUPFAM" id="SSF74924">
    <property type="entry name" value="Cap-Gly domain"/>
    <property type="match status" value="1"/>
</dbReference>
<dbReference type="InterPro" id="IPR036859">
    <property type="entry name" value="CAP-Gly_dom_sf"/>
</dbReference>